<dbReference type="WBParaSite" id="nRc.2.0.1.t15532-RA">
    <property type="protein sequence ID" value="nRc.2.0.1.t15532-RA"/>
    <property type="gene ID" value="nRc.2.0.1.g15532"/>
</dbReference>
<dbReference type="InterPro" id="IPR038286">
    <property type="entry name" value="IPK_sf"/>
</dbReference>
<organism evidence="5 6">
    <name type="scientific">Romanomermis culicivorax</name>
    <name type="common">Nematode worm</name>
    <dbReference type="NCBI Taxonomy" id="13658"/>
    <lineage>
        <taxon>Eukaryota</taxon>
        <taxon>Metazoa</taxon>
        <taxon>Ecdysozoa</taxon>
        <taxon>Nematoda</taxon>
        <taxon>Enoplea</taxon>
        <taxon>Dorylaimia</taxon>
        <taxon>Mermithida</taxon>
        <taxon>Mermithoidea</taxon>
        <taxon>Mermithidae</taxon>
        <taxon>Romanomermis</taxon>
    </lineage>
</organism>
<protein>
    <recommendedName>
        <fullName evidence="4">Kinase</fullName>
        <ecNumber evidence="4">2.7.-.-</ecNumber>
    </recommendedName>
</protein>
<evidence type="ECO:0000313" key="6">
    <source>
        <dbReference type="WBParaSite" id="nRc.2.0.1.t15532-RA"/>
    </source>
</evidence>
<evidence type="ECO:0000313" key="5">
    <source>
        <dbReference type="Proteomes" id="UP000887565"/>
    </source>
</evidence>
<dbReference type="EC" id="2.7.-.-" evidence="4"/>
<dbReference type="Pfam" id="PF03770">
    <property type="entry name" value="IPK"/>
    <property type="match status" value="1"/>
</dbReference>
<reference evidence="6" key="1">
    <citation type="submission" date="2022-11" db="UniProtKB">
        <authorList>
            <consortium name="WormBaseParasite"/>
        </authorList>
    </citation>
    <scope>IDENTIFICATION</scope>
</reference>
<dbReference type="SUPFAM" id="SSF56104">
    <property type="entry name" value="SAICAR synthase-like"/>
    <property type="match status" value="1"/>
</dbReference>
<dbReference type="GO" id="GO:0000828">
    <property type="term" value="F:inositol hexakisphosphate kinase activity"/>
    <property type="evidence" value="ECO:0007669"/>
    <property type="project" value="TreeGrafter"/>
</dbReference>
<dbReference type="GO" id="GO:0005737">
    <property type="term" value="C:cytoplasm"/>
    <property type="evidence" value="ECO:0007669"/>
    <property type="project" value="TreeGrafter"/>
</dbReference>
<proteinExistence type="inferred from homology"/>
<evidence type="ECO:0000256" key="1">
    <source>
        <dbReference type="ARBA" id="ARBA00007374"/>
    </source>
</evidence>
<dbReference type="PANTHER" id="PTHR12400:SF21">
    <property type="entry name" value="KINASE"/>
    <property type="match status" value="1"/>
</dbReference>
<keyword evidence="5" id="KW-1185">Reference proteome</keyword>
<dbReference type="PANTHER" id="PTHR12400">
    <property type="entry name" value="INOSITOL POLYPHOSPHATE KINASE"/>
    <property type="match status" value="1"/>
</dbReference>
<dbReference type="GO" id="GO:0046854">
    <property type="term" value="P:phosphatidylinositol phosphate biosynthetic process"/>
    <property type="evidence" value="ECO:0007669"/>
    <property type="project" value="TreeGrafter"/>
</dbReference>
<comment type="similarity">
    <text evidence="1 4">Belongs to the inositol phosphokinase (IPK) family.</text>
</comment>
<keyword evidence="3 4" id="KW-0418">Kinase</keyword>
<keyword evidence="2 4" id="KW-0808">Transferase</keyword>
<evidence type="ECO:0000256" key="4">
    <source>
        <dbReference type="RuleBase" id="RU363090"/>
    </source>
</evidence>
<dbReference type="AlphaFoldDB" id="A0A915INH4"/>
<sequence length="449" mass="50189">MVLQDKNSVTILLNHGQDDGKIENSSFNNVDLSNCQQQQLQLEQESSSVVLLNLSTTNNGDANNRFSIQSDNSNSSFVTDCSTTMSDPGEAVSLAVGQELEECSGQRDGYLEPFLHQVGGHGSVLRWDRRTVCKPFSPKEQQFYEELHPQLREFVPEYGGPFSDALDTGDESSTPNTSFYAQNPWAMECQARQLYKMQKKLGEKQKFILLENLACDFHLPCVLDLKMGFRQHGDDAPLAKRNSQMMKCKNSTSSVLGVRMCGMQVYHADSGIFKCYNKYYGRALSVDGFKREISKFWHNGRIFRSDLLPKCVEKLKALKEAVIKCKGYGFYSSSLLIIYDGEFSNADDTSCSDAKNDPFRHHSHTDIDDIQRKSSPNRAVANHSAADKVIVKMIDFEHATIPSGRNPNLSSLGANLDDQCDKGYVEGITNLINILSNLCSSTPISTSYH</sequence>
<dbReference type="Gene3D" id="3.30.470.160">
    <property type="entry name" value="Inositol polyphosphate kinase"/>
    <property type="match status" value="1"/>
</dbReference>
<accession>A0A915INH4</accession>
<dbReference type="InterPro" id="IPR005522">
    <property type="entry name" value="IPK"/>
</dbReference>
<dbReference type="OMA" id="CRAEMFL"/>
<evidence type="ECO:0000256" key="3">
    <source>
        <dbReference type="ARBA" id="ARBA00022777"/>
    </source>
</evidence>
<evidence type="ECO:0000256" key="2">
    <source>
        <dbReference type="ARBA" id="ARBA00022679"/>
    </source>
</evidence>
<dbReference type="Proteomes" id="UP000887565">
    <property type="component" value="Unplaced"/>
</dbReference>
<dbReference type="GO" id="GO:0005634">
    <property type="term" value="C:nucleus"/>
    <property type="evidence" value="ECO:0007669"/>
    <property type="project" value="TreeGrafter"/>
</dbReference>
<dbReference type="GO" id="GO:0032958">
    <property type="term" value="P:inositol phosphate biosynthetic process"/>
    <property type="evidence" value="ECO:0007669"/>
    <property type="project" value="InterPro"/>
</dbReference>
<name>A0A915INH4_ROMCU</name>